<gene>
    <name evidence="2" type="ORF">pCpb2-CP1_56</name>
</gene>
<name>K9MGF8_CLOPF</name>
<accession>K9MGF8</accession>
<sequence>MKKNLLIIIIFLAIIFSCFYLLYNKNLKNNPKIEQPIHTLLNNFFEIDYGNEPLNYSDVINNKELTELLTLTFNRFKDNVTKNKVFKIKVNNIDEVETNNYLVEFEVFQGEKIDIYTKYIALIQKENERYYINRLINDILFQDQNSKKFILDNKLYNQYIENSKKILLIKIVGLILLSFYFRNFLISFY</sequence>
<geneLocation type="plasmid" evidence="2">
    <name>pCpb2-CP1</name>
</geneLocation>
<dbReference type="PROSITE" id="PS51257">
    <property type="entry name" value="PROKAR_LIPOPROTEIN"/>
    <property type="match status" value="1"/>
</dbReference>
<feature type="transmembrane region" description="Helical" evidence="1">
    <location>
        <begin position="167"/>
        <end position="186"/>
    </location>
</feature>
<keyword evidence="2" id="KW-0614">Plasmid</keyword>
<keyword evidence="1" id="KW-0472">Membrane</keyword>
<evidence type="ECO:0000313" key="2">
    <source>
        <dbReference type="EMBL" id="AFV15144.1"/>
    </source>
</evidence>
<evidence type="ECO:0000256" key="1">
    <source>
        <dbReference type="SAM" id="Phobius"/>
    </source>
</evidence>
<feature type="transmembrane region" description="Helical" evidence="1">
    <location>
        <begin position="6"/>
        <end position="23"/>
    </location>
</feature>
<reference evidence="2" key="1">
    <citation type="journal article" date="2012" name="PLoS ONE">
        <title>Sequence of Two Plasmids from Clostridium perfringens Chicken Necrotic Enteritis Isolates and Comparison with C. perfringens Conjugative Plasmids.</title>
        <authorList>
            <person name="Parreira V.R."/>
            <person name="Costa M."/>
            <person name="Eikmeyer F."/>
            <person name="Blom J."/>
            <person name="Prescott J.F."/>
        </authorList>
    </citation>
    <scope>NUCLEOTIDE SEQUENCE</scope>
    <source>
        <strain evidence="2">CP1</strain>
        <plasmid evidence="2">pCpb2-CP1</plasmid>
    </source>
</reference>
<proteinExistence type="predicted"/>
<keyword evidence="1" id="KW-1133">Transmembrane helix</keyword>
<evidence type="ECO:0008006" key="3">
    <source>
        <dbReference type="Google" id="ProtNLM"/>
    </source>
</evidence>
<dbReference type="RefSeq" id="WP_015141723.1">
    <property type="nucleotide sequence ID" value="NC_019687.1"/>
</dbReference>
<dbReference type="AlphaFoldDB" id="K9MGF8"/>
<organism evidence="2">
    <name type="scientific">Clostridium perfringens</name>
    <dbReference type="NCBI Taxonomy" id="1502"/>
    <lineage>
        <taxon>Bacteria</taxon>
        <taxon>Bacillati</taxon>
        <taxon>Bacillota</taxon>
        <taxon>Clostridia</taxon>
        <taxon>Eubacteriales</taxon>
        <taxon>Clostridiaceae</taxon>
        <taxon>Clostridium</taxon>
    </lineage>
</organism>
<dbReference type="EMBL" id="JQ655732">
    <property type="protein sequence ID" value="AFV15144.1"/>
    <property type="molecule type" value="Genomic_DNA"/>
</dbReference>
<keyword evidence="1" id="KW-0812">Transmembrane</keyword>
<protein>
    <recommendedName>
        <fullName evidence="3">Lipoprotein</fullName>
    </recommendedName>
</protein>